<gene>
    <name evidence="3" type="primary">tssE</name>
    <name evidence="3" type="ORF">OL599_04825</name>
</gene>
<feature type="compositionally biased region" description="Basic and acidic residues" evidence="1">
    <location>
        <begin position="1"/>
        <end position="13"/>
    </location>
</feature>
<dbReference type="NCBIfam" id="TIGR03357">
    <property type="entry name" value="VI_zyme"/>
    <property type="match status" value="1"/>
</dbReference>
<feature type="compositionally biased region" description="Basic and acidic residues" evidence="1">
    <location>
        <begin position="29"/>
        <end position="41"/>
    </location>
</feature>
<reference evidence="3" key="2">
    <citation type="submission" date="2022-10" db="EMBL/GenBank/DDBJ databases">
        <authorList>
            <person name="Trinh H.N."/>
        </authorList>
    </citation>
    <scope>NUCLEOTIDE SEQUENCE</scope>
    <source>
        <strain evidence="3">RN2-1</strain>
    </source>
</reference>
<dbReference type="InterPro" id="IPR053176">
    <property type="entry name" value="T6SS_TssE1-like"/>
</dbReference>
<dbReference type="Gene3D" id="3.10.450.40">
    <property type="match status" value="1"/>
</dbReference>
<keyword evidence="4" id="KW-1185">Reference proteome</keyword>
<organism evidence="3 4">
    <name type="scientific">Limobrevibacterium gyesilva</name>
    <dbReference type="NCBI Taxonomy" id="2991712"/>
    <lineage>
        <taxon>Bacteria</taxon>
        <taxon>Pseudomonadati</taxon>
        <taxon>Pseudomonadota</taxon>
        <taxon>Alphaproteobacteria</taxon>
        <taxon>Acetobacterales</taxon>
        <taxon>Acetobacteraceae</taxon>
        <taxon>Limobrevibacterium</taxon>
    </lineage>
</organism>
<dbReference type="InterPro" id="IPR007048">
    <property type="entry name" value="IraD/Gp25-like"/>
</dbReference>
<dbReference type="Pfam" id="PF04965">
    <property type="entry name" value="GPW_gp25"/>
    <property type="match status" value="1"/>
</dbReference>
<sequence length="177" mass="20030">MSGRTFRDGRGIDNGRGPGPRAQLPLLDRLIDDAPDQERDPPMSGTEAMAILRRSVRRDLEALLNARRRWKSWPTSLGELDVSAVSFGIPDYTSGTFNDEKRREALRAEIEDIIRRFEPRFVSVRVSLIEGEDRLESTLRLRIEALLHAEPAPDPMTFDTMMDPTTADVVVKARDNV</sequence>
<comment type="caution">
    <text evidence="3">The sequence shown here is derived from an EMBL/GenBank/DDBJ whole genome shotgun (WGS) entry which is preliminary data.</text>
</comment>
<evidence type="ECO:0000313" key="3">
    <source>
        <dbReference type="EMBL" id="MCW3473894.1"/>
    </source>
</evidence>
<feature type="region of interest" description="Disordered" evidence="1">
    <location>
        <begin position="1"/>
        <end position="44"/>
    </location>
</feature>
<feature type="domain" description="IraD/Gp25-like" evidence="2">
    <location>
        <begin position="52"/>
        <end position="151"/>
    </location>
</feature>
<accession>A0AA41YI30</accession>
<dbReference type="PANTHER" id="PTHR38595">
    <property type="entry name" value="CYTOPLASMIC PROTEIN-RELATED"/>
    <property type="match status" value="1"/>
</dbReference>
<evidence type="ECO:0000256" key="1">
    <source>
        <dbReference type="SAM" id="MobiDB-lite"/>
    </source>
</evidence>
<dbReference type="EMBL" id="JAPDNT010000002">
    <property type="protein sequence ID" value="MCW3473894.1"/>
    <property type="molecule type" value="Genomic_DNA"/>
</dbReference>
<dbReference type="RefSeq" id="WP_264712512.1">
    <property type="nucleotide sequence ID" value="NZ_JAPDNT010000002.1"/>
</dbReference>
<dbReference type="SUPFAM" id="SSF160719">
    <property type="entry name" value="gpW/gp25-like"/>
    <property type="match status" value="1"/>
</dbReference>
<proteinExistence type="predicted"/>
<name>A0AA41YI30_9PROT</name>
<protein>
    <submittedName>
        <fullName evidence="3">Type VI secretion system baseplate subunit TssE</fullName>
    </submittedName>
</protein>
<dbReference type="InterPro" id="IPR017737">
    <property type="entry name" value="TssE1-like"/>
</dbReference>
<evidence type="ECO:0000259" key="2">
    <source>
        <dbReference type="Pfam" id="PF04965"/>
    </source>
</evidence>
<evidence type="ECO:0000313" key="4">
    <source>
        <dbReference type="Proteomes" id="UP001165679"/>
    </source>
</evidence>
<dbReference type="AlphaFoldDB" id="A0AA41YI30"/>
<dbReference type="Proteomes" id="UP001165679">
    <property type="component" value="Unassembled WGS sequence"/>
</dbReference>
<reference evidence="3" key="1">
    <citation type="submission" date="2022-09" db="EMBL/GenBank/DDBJ databases">
        <title>Rhodovastum sp. nov. RN2-1 isolated from soil in Seongnam, South Korea.</title>
        <authorList>
            <person name="Le N.T."/>
        </authorList>
    </citation>
    <scope>NUCLEOTIDE SEQUENCE</scope>
    <source>
        <strain evidence="3">RN2-1</strain>
    </source>
</reference>
<dbReference type="PANTHER" id="PTHR38595:SF1">
    <property type="entry name" value="TYPE VI SECRETION SYSTEM COMPONENT TSSE1"/>
    <property type="match status" value="1"/>
</dbReference>